<reference evidence="3" key="1">
    <citation type="journal article" date="2019" name="Int. J. Syst. Evol. Microbiol.">
        <title>The Global Catalogue of Microorganisms (GCM) 10K type strain sequencing project: providing services to taxonomists for standard genome sequencing and annotation.</title>
        <authorList>
            <consortium name="The Broad Institute Genomics Platform"/>
            <consortium name="The Broad Institute Genome Sequencing Center for Infectious Disease"/>
            <person name="Wu L."/>
            <person name="Ma J."/>
        </authorList>
    </citation>
    <scope>NUCLEOTIDE SEQUENCE [LARGE SCALE GENOMIC DNA]</scope>
    <source>
        <strain evidence="3">CCM 8903</strain>
    </source>
</reference>
<keyword evidence="3" id="KW-1185">Reference proteome</keyword>
<dbReference type="RefSeq" id="WP_125753967.1">
    <property type="nucleotide sequence ID" value="NZ_JBHTON010000021.1"/>
</dbReference>
<dbReference type="Proteomes" id="UP001597252">
    <property type="component" value="Unassembled WGS sequence"/>
</dbReference>
<gene>
    <name evidence="2" type="ORF">ACFQ5J_07905</name>
</gene>
<evidence type="ECO:0000256" key="1">
    <source>
        <dbReference type="SAM" id="SignalP"/>
    </source>
</evidence>
<evidence type="ECO:0008006" key="4">
    <source>
        <dbReference type="Google" id="ProtNLM"/>
    </source>
</evidence>
<keyword evidence="1" id="KW-0732">Signal</keyword>
<evidence type="ECO:0000313" key="3">
    <source>
        <dbReference type="Proteomes" id="UP001597252"/>
    </source>
</evidence>
<dbReference type="PROSITE" id="PS51257">
    <property type="entry name" value="PROKAR_LIPOPROTEIN"/>
    <property type="match status" value="1"/>
</dbReference>
<comment type="caution">
    <text evidence="2">The sequence shown here is derived from an EMBL/GenBank/DDBJ whole genome shotgun (WGS) entry which is preliminary data.</text>
</comment>
<name>A0ABW4E9P6_9LACO</name>
<evidence type="ECO:0000313" key="2">
    <source>
        <dbReference type="EMBL" id="MFD1485151.1"/>
    </source>
</evidence>
<feature type="signal peptide" evidence="1">
    <location>
        <begin position="1"/>
        <end position="21"/>
    </location>
</feature>
<proteinExistence type="predicted"/>
<feature type="chain" id="PRO_5047226801" description="Lipoprotein" evidence="1">
    <location>
        <begin position="22"/>
        <end position="360"/>
    </location>
</feature>
<dbReference type="EMBL" id="JBHTON010000021">
    <property type="protein sequence ID" value="MFD1485151.1"/>
    <property type="molecule type" value="Genomic_DNA"/>
</dbReference>
<sequence length="360" mass="39017">MKKWLFPLLVIALLSVAGCHAQLSTAQPTSDKVLNQSENIWHDTGSWLAGKYSPQAKNVAPTIVVTRHGSAVGTTKITYTEAKTAILQNESQAHRQWFSVKQLNASLAKANAGIRLKAFSDLALFRSTITPAPTVGYVAHGHRLYAISICTQAEDKTKLAAITVYANTGKTPTRVATTALAGRWVGADGTQLRVIGNKLYHNDTLGAARYLLQPLRQISADTLYTATYRQHLALAAQHGYRLAKATTTMATDGSALYVFISKTRMVAITATGQVTYTKTDRGKDTSQVKADIMQVFQAADASKDRLPAISVANIGSANYEVACHAFSMLTDPYTSKDIDWQKATVVNGHVTLADMYPELP</sequence>
<protein>
    <recommendedName>
        <fullName evidence="4">Lipoprotein</fullName>
    </recommendedName>
</protein>
<accession>A0ABW4E9P6</accession>
<organism evidence="2 3">
    <name type="scientific">Lacticaseibacillus baoqingensis</name>
    <dbReference type="NCBI Taxonomy" id="2486013"/>
    <lineage>
        <taxon>Bacteria</taxon>
        <taxon>Bacillati</taxon>
        <taxon>Bacillota</taxon>
        <taxon>Bacilli</taxon>
        <taxon>Lactobacillales</taxon>
        <taxon>Lactobacillaceae</taxon>
        <taxon>Lacticaseibacillus</taxon>
    </lineage>
</organism>